<dbReference type="InterPro" id="IPR042099">
    <property type="entry name" value="ANL_N_sf"/>
</dbReference>
<evidence type="ECO:0000259" key="9">
    <source>
        <dbReference type="Pfam" id="PF13193"/>
    </source>
</evidence>
<dbReference type="KEGG" id="zju:107415987"/>
<dbReference type="NCBIfam" id="NF006020">
    <property type="entry name" value="PRK08162.1"/>
    <property type="match status" value="1"/>
</dbReference>
<evidence type="ECO:0000256" key="1">
    <source>
        <dbReference type="ARBA" id="ARBA00004514"/>
    </source>
</evidence>
<keyword evidence="3" id="KW-0963">Cytoplasm</keyword>
<evidence type="ECO:0000256" key="6">
    <source>
        <dbReference type="ARBA" id="ARBA00022840"/>
    </source>
</evidence>
<evidence type="ECO:0000313" key="11">
    <source>
        <dbReference type="RefSeq" id="XP_015879924.3"/>
    </source>
</evidence>
<dbReference type="AlphaFoldDB" id="A0A6P3ZJA2"/>
<dbReference type="InterPro" id="IPR045851">
    <property type="entry name" value="AMP-bd_C_sf"/>
</dbReference>
<dbReference type="PANTHER" id="PTHR43859:SF2">
    <property type="entry name" value="BUTYRATE--COA LIGASE AAE11, PEROXISOMAL"/>
    <property type="match status" value="1"/>
</dbReference>
<dbReference type="Gene3D" id="3.40.50.12780">
    <property type="entry name" value="N-terminal domain of ligase-like"/>
    <property type="match status" value="1"/>
</dbReference>
<dbReference type="Proteomes" id="UP001652623">
    <property type="component" value="Chromosome 4"/>
</dbReference>
<evidence type="ECO:0000313" key="10">
    <source>
        <dbReference type="Proteomes" id="UP001652623"/>
    </source>
</evidence>
<dbReference type="PROSITE" id="PS00455">
    <property type="entry name" value="AMP_BINDING"/>
    <property type="match status" value="1"/>
</dbReference>
<dbReference type="SUPFAM" id="SSF56801">
    <property type="entry name" value="Acetyl-CoA synthetase-like"/>
    <property type="match status" value="1"/>
</dbReference>
<evidence type="ECO:0000259" key="8">
    <source>
        <dbReference type="Pfam" id="PF00501"/>
    </source>
</evidence>
<name>A0A6P3ZJA2_ZIZJJ</name>
<dbReference type="RefSeq" id="XP_015879924.3">
    <property type="nucleotide sequence ID" value="XM_016024438.4"/>
</dbReference>
<reference evidence="11" key="1">
    <citation type="submission" date="2025-08" db="UniProtKB">
        <authorList>
            <consortium name="RefSeq"/>
        </authorList>
    </citation>
    <scope>IDENTIFICATION</scope>
    <source>
        <tissue evidence="11">Seedling</tissue>
    </source>
</reference>
<dbReference type="Pfam" id="PF00501">
    <property type="entry name" value="AMP-binding"/>
    <property type="match status" value="1"/>
</dbReference>
<protein>
    <submittedName>
        <fullName evidence="11">Trans-cinnamate:CoA ligase, peroxisomal</fullName>
    </submittedName>
</protein>
<evidence type="ECO:0000256" key="4">
    <source>
        <dbReference type="ARBA" id="ARBA00022598"/>
    </source>
</evidence>
<gene>
    <name evidence="11" type="primary">LOC107415987</name>
</gene>
<comment type="subcellular location">
    <subcellularLocation>
        <location evidence="1">Cytoplasm</location>
        <location evidence="1">Cytosol</location>
    </subcellularLocation>
</comment>
<feature type="compositionally biased region" description="Polar residues" evidence="7">
    <location>
        <begin position="572"/>
        <end position="583"/>
    </location>
</feature>
<dbReference type="GO" id="GO:0005524">
    <property type="term" value="F:ATP binding"/>
    <property type="evidence" value="ECO:0007669"/>
    <property type="project" value="UniProtKB-KW"/>
</dbReference>
<feature type="domain" description="AMP-binding enzyme C-terminal" evidence="9">
    <location>
        <begin position="455"/>
        <end position="531"/>
    </location>
</feature>
<proteinExistence type="inferred from homology"/>
<keyword evidence="10" id="KW-1185">Reference proteome</keyword>
<organism evidence="10 11">
    <name type="scientific">Ziziphus jujuba</name>
    <name type="common">Chinese jujube</name>
    <name type="synonym">Ziziphus sativa</name>
    <dbReference type="NCBI Taxonomy" id="326968"/>
    <lineage>
        <taxon>Eukaryota</taxon>
        <taxon>Viridiplantae</taxon>
        <taxon>Streptophyta</taxon>
        <taxon>Embryophyta</taxon>
        <taxon>Tracheophyta</taxon>
        <taxon>Spermatophyta</taxon>
        <taxon>Magnoliopsida</taxon>
        <taxon>eudicotyledons</taxon>
        <taxon>Gunneridae</taxon>
        <taxon>Pentapetalae</taxon>
        <taxon>rosids</taxon>
        <taxon>fabids</taxon>
        <taxon>Rosales</taxon>
        <taxon>Rhamnaceae</taxon>
        <taxon>Paliureae</taxon>
        <taxon>Ziziphus</taxon>
    </lineage>
</organism>
<dbReference type="Gene3D" id="3.30.300.30">
    <property type="match status" value="1"/>
</dbReference>
<feature type="domain" description="AMP-dependent synthetase/ligase" evidence="8">
    <location>
        <begin position="21"/>
        <end position="405"/>
    </location>
</feature>
<dbReference type="InterPro" id="IPR025110">
    <property type="entry name" value="AMP-bd_C"/>
</dbReference>
<dbReference type="GO" id="GO:0043759">
    <property type="term" value="F:2-methylbutanoate-CoA ligase activity"/>
    <property type="evidence" value="ECO:0007669"/>
    <property type="project" value="UniProtKB-ARBA"/>
</dbReference>
<dbReference type="PANTHER" id="PTHR43859">
    <property type="entry name" value="ACYL-ACTIVATING ENZYME"/>
    <property type="match status" value="1"/>
</dbReference>
<dbReference type="GO" id="GO:0005829">
    <property type="term" value="C:cytosol"/>
    <property type="evidence" value="ECO:0007669"/>
    <property type="project" value="UniProtKB-SubCell"/>
</dbReference>
<evidence type="ECO:0000256" key="5">
    <source>
        <dbReference type="ARBA" id="ARBA00022741"/>
    </source>
</evidence>
<accession>A0A6P3ZJA2</accession>
<evidence type="ECO:0000256" key="7">
    <source>
        <dbReference type="SAM" id="MobiDB-lite"/>
    </source>
</evidence>
<keyword evidence="5" id="KW-0547">Nucleotide-binding</keyword>
<dbReference type="Pfam" id="PF13193">
    <property type="entry name" value="AMP-binding_C"/>
    <property type="match status" value="1"/>
</dbReference>
<dbReference type="GO" id="GO:0050218">
    <property type="term" value="F:propionate-CoA ligase activity"/>
    <property type="evidence" value="ECO:0007669"/>
    <property type="project" value="UniProtKB-ARBA"/>
</dbReference>
<dbReference type="FunCoup" id="A0A6P3ZJA2">
    <property type="interactions" value="110"/>
</dbReference>
<keyword evidence="4 11" id="KW-0436">Ligase</keyword>
<dbReference type="InParanoid" id="A0A6P3ZJA2"/>
<dbReference type="GeneID" id="107415987"/>
<dbReference type="GO" id="GO:0031956">
    <property type="term" value="F:medium-chain fatty acid-CoA ligase activity"/>
    <property type="evidence" value="ECO:0007669"/>
    <property type="project" value="UniProtKB-ARBA"/>
</dbReference>
<comment type="similarity">
    <text evidence="2">Belongs to the ATP-dependent AMP-binding enzyme family.</text>
</comment>
<dbReference type="InterPro" id="IPR000873">
    <property type="entry name" value="AMP-dep_synth/lig_dom"/>
</dbReference>
<feature type="region of interest" description="Disordered" evidence="7">
    <location>
        <begin position="559"/>
        <end position="583"/>
    </location>
</feature>
<keyword evidence="6" id="KW-0067">ATP-binding</keyword>
<evidence type="ECO:0000256" key="3">
    <source>
        <dbReference type="ARBA" id="ARBA00022490"/>
    </source>
</evidence>
<evidence type="ECO:0000256" key="2">
    <source>
        <dbReference type="ARBA" id="ARBA00006432"/>
    </source>
</evidence>
<sequence>MDLLPKCDSNYAPLTPLTFLKRAASFYANRPSIIYEGTSFTWQETFDRCCRLASSLRSLNIVKNNVVSVLAPNIPAMYEMHFAVPMAGAVLNTINTRLDAKNIALIIRHSEAKVFFVDYQYVPLASEVLRILMADLKTTLSMPLVIVIDDVDKPTGTRLGELEYEQLIRNGNPNYNKFEIEDEWDSIALNYTSGTTSSPKGVVYSHRGAFLSTLSLVMGWEMGNEPIYLWTLPMFHCNGWTFTWGIAARGGTNVCLRNTTAYDIYRNIHTHKVTHMCCAPIVFNILLEAKPNERRKIETPVKILTGGAPPPAALLEKIEPLGFEVTHAYGLTEATGPALVCEWQAKWDKLPAEDKSKLKARQGVGILTLADVDVKEVKTMKSVPRDGKTMGEIVLRGSSIMKGYFKDENATSKAFKDGWFLTGDVGVVHPDGYLEIKDRSKDVIISGGENISSVELESILYKHPKVLEAAVVAMPHPRWGESPCAFVALKNNSGSVSEKELITYCRRNLPHFMVPKKVEFLNELPKTLTGKIQKFELRAQAVALAATAATETTMAVVDRNSRGRSKEKHPTYNDQQVLAMSRL</sequence>
<dbReference type="InterPro" id="IPR020845">
    <property type="entry name" value="AMP-binding_CS"/>
</dbReference>
<dbReference type="CDD" id="cd12118">
    <property type="entry name" value="ttLC_FACS_AEE21_like"/>
    <property type="match status" value="1"/>
</dbReference>